<organism evidence="2 3">
    <name type="scientific">Acrasis kona</name>
    <dbReference type="NCBI Taxonomy" id="1008807"/>
    <lineage>
        <taxon>Eukaryota</taxon>
        <taxon>Discoba</taxon>
        <taxon>Heterolobosea</taxon>
        <taxon>Tetramitia</taxon>
        <taxon>Eutetramitia</taxon>
        <taxon>Acrasidae</taxon>
        <taxon>Acrasis</taxon>
    </lineage>
</organism>
<comment type="caution">
    <text evidence="2">The sequence shown here is derived from an EMBL/GenBank/DDBJ whole genome shotgun (WGS) entry which is preliminary data.</text>
</comment>
<feature type="compositionally biased region" description="Basic residues" evidence="1">
    <location>
        <begin position="232"/>
        <end position="241"/>
    </location>
</feature>
<feature type="region of interest" description="Disordered" evidence="1">
    <location>
        <begin position="1"/>
        <end position="25"/>
    </location>
</feature>
<feature type="compositionally biased region" description="Acidic residues" evidence="1">
    <location>
        <begin position="246"/>
        <end position="265"/>
    </location>
</feature>
<dbReference type="AlphaFoldDB" id="A0AAW2Z2V6"/>
<evidence type="ECO:0000313" key="3">
    <source>
        <dbReference type="Proteomes" id="UP001431209"/>
    </source>
</evidence>
<feature type="compositionally biased region" description="Polar residues" evidence="1">
    <location>
        <begin position="271"/>
        <end position="301"/>
    </location>
</feature>
<keyword evidence="3" id="KW-1185">Reference proteome</keyword>
<name>A0AAW2Z2V6_9EUKA</name>
<gene>
    <name evidence="2" type="ORF">AKO1_014637</name>
</gene>
<reference evidence="2 3" key="1">
    <citation type="submission" date="2024-03" db="EMBL/GenBank/DDBJ databases">
        <title>The Acrasis kona genome and developmental transcriptomes reveal deep origins of eukaryotic multicellular pathways.</title>
        <authorList>
            <person name="Sheikh S."/>
            <person name="Fu C.-J."/>
            <person name="Brown M.W."/>
            <person name="Baldauf S.L."/>
        </authorList>
    </citation>
    <scope>NUCLEOTIDE SEQUENCE [LARGE SCALE GENOMIC DNA]</scope>
    <source>
        <strain evidence="2 3">ATCC MYA-3509</strain>
    </source>
</reference>
<feature type="compositionally biased region" description="Basic and acidic residues" evidence="1">
    <location>
        <begin position="203"/>
        <end position="227"/>
    </location>
</feature>
<evidence type="ECO:0000256" key="1">
    <source>
        <dbReference type="SAM" id="MobiDB-lite"/>
    </source>
</evidence>
<protein>
    <submittedName>
        <fullName evidence="2">Uncharacterized protein</fullName>
    </submittedName>
</protein>
<accession>A0AAW2Z2V6</accession>
<sequence>MPDVIDVDSQSPTTPTKPPKKNLLRITRKKDVEEVASKPAKRIRSNSRLPLFFYVRINKDTVLPVQVYDHWKCQIYTKKRLRKSDGSKSILVEDEPSWFDKDHEDELYSILKPFLEQNLFKTRLREENNQYDDDDVMELHQPELNQQISTDKTVRIVRGNLIQFSYQFKFTSPPHWSLNRNQKFTQESVKQIRTAPINIPDLPKPESIDLTEEPKPEEHNLDIDLKTPVKQIKVRSKKKKKPIIDSDSDQDESSSSEESESDVEVLESISPTNNQDSPKPVNNSSSNEPIQVEDSSTSSLSVEPKYFSSKSWKYTLLVFLEPYDQNKETQDSELLIKF</sequence>
<dbReference type="Proteomes" id="UP001431209">
    <property type="component" value="Unassembled WGS sequence"/>
</dbReference>
<dbReference type="EMBL" id="JAOPGA020000947">
    <property type="protein sequence ID" value="KAL0483300.1"/>
    <property type="molecule type" value="Genomic_DNA"/>
</dbReference>
<feature type="region of interest" description="Disordered" evidence="1">
    <location>
        <begin position="195"/>
        <end position="304"/>
    </location>
</feature>
<evidence type="ECO:0000313" key="2">
    <source>
        <dbReference type="EMBL" id="KAL0483300.1"/>
    </source>
</evidence>
<proteinExistence type="predicted"/>